<dbReference type="KEGG" id="abut:Ami103574_04315"/>
<proteinExistence type="predicted"/>
<sequence>MNTCPICKSDSFQESINCPKHKDVICMDCCRQCEHYDQDKPHIAHWCRYRPQEAAERKDKITAIEEQIKFLDDKQDRLFREGNQRKAEDVVWEIVALKMKKEGLEKGA</sequence>
<reference evidence="2 3" key="1">
    <citation type="submission" date="2020-02" db="EMBL/GenBank/DDBJ databases">
        <authorList>
            <person name="Kim Y.B."/>
            <person name="Roh S.W."/>
        </authorList>
    </citation>
    <scope>NUCLEOTIDE SEQUENCE [LARGE SCALE GENOMIC DNA]</scope>
    <source>
        <strain evidence="2 3">DSM 103574</strain>
    </source>
</reference>
<evidence type="ECO:0000256" key="1">
    <source>
        <dbReference type="SAM" id="Coils"/>
    </source>
</evidence>
<evidence type="ECO:0000313" key="2">
    <source>
        <dbReference type="EMBL" id="QIB68591.1"/>
    </source>
</evidence>
<dbReference type="RefSeq" id="WP_163065454.1">
    <property type="nucleotide sequence ID" value="NZ_CP048649.1"/>
</dbReference>
<name>A0A858BRM6_9FIRM</name>
<dbReference type="AlphaFoldDB" id="A0A858BRM6"/>
<dbReference type="Proteomes" id="UP000466848">
    <property type="component" value="Chromosome"/>
</dbReference>
<keyword evidence="3" id="KW-1185">Reference proteome</keyword>
<dbReference type="EMBL" id="CP048649">
    <property type="protein sequence ID" value="QIB68591.1"/>
    <property type="molecule type" value="Genomic_DNA"/>
</dbReference>
<gene>
    <name evidence="2" type="ORF">Ami103574_04315</name>
</gene>
<organism evidence="2 3">
    <name type="scientific">Aminipila butyrica</name>
    <dbReference type="NCBI Taxonomy" id="433296"/>
    <lineage>
        <taxon>Bacteria</taxon>
        <taxon>Bacillati</taxon>
        <taxon>Bacillota</taxon>
        <taxon>Clostridia</taxon>
        <taxon>Peptostreptococcales</taxon>
        <taxon>Anaerovoracaceae</taxon>
        <taxon>Aminipila</taxon>
    </lineage>
</organism>
<feature type="coiled-coil region" evidence="1">
    <location>
        <begin position="54"/>
        <end position="81"/>
    </location>
</feature>
<evidence type="ECO:0000313" key="3">
    <source>
        <dbReference type="Proteomes" id="UP000466848"/>
    </source>
</evidence>
<protein>
    <submittedName>
        <fullName evidence="2">Uncharacterized protein</fullName>
    </submittedName>
</protein>
<accession>A0A858BRM6</accession>
<keyword evidence="1" id="KW-0175">Coiled coil</keyword>